<dbReference type="GO" id="GO:0046872">
    <property type="term" value="F:metal ion binding"/>
    <property type="evidence" value="ECO:0007669"/>
    <property type="project" value="UniProtKB-KW"/>
</dbReference>
<keyword evidence="11" id="KW-1015">Disulfide bond</keyword>
<evidence type="ECO:0000313" key="15">
    <source>
        <dbReference type="Proteomes" id="UP000572722"/>
    </source>
</evidence>
<keyword evidence="6 13" id="KW-0732">Signal</keyword>
<evidence type="ECO:0000256" key="11">
    <source>
        <dbReference type="ARBA" id="ARBA00023157"/>
    </source>
</evidence>
<evidence type="ECO:0000256" key="3">
    <source>
        <dbReference type="ARBA" id="ARBA00015915"/>
    </source>
</evidence>
<evidence type="ECO:0000256" key="4">
    <source>
        <dbReference type="ARBA" id="ARBA00022448"/>
    </source>
</evidence>
<comment type="similarity">
    <text evidence="2">Belongs to the bacterial solute-binding protein 9 family.</text>
</comment>
<gene>
    <name evidence="14" type="primary">znuA</name>
    <name evidence="14" type="ORF">F0237_12530</name>
</gene>
<dbReference type="CDD" id="cd01019">
    <property type="entry name" value="ZnuA"/>
    <property type="match status" value="1"/>
</dbReference>
<reference evidence="14 15" key="1">
    <citation type="submission" date="2019-08" db="EMBL/GenBank/DDBJ databases">
        <title>Draft genome sequencing and comparative genomics of hatchery-associated Vibrios.</title>
        <authorList>
            <person name="Kehlet-Delgado H."/>
            <person name="Mueller R.S."/>
        </authorList>
    </citation>
    <scope>NUCLEOTIDE SEQUENCE [LARGE SCALE GENOMIC DNA]</scope>
    <source>
        <strain evidence="14 15">01-65-5-1</strain>
    </source>
</reference>
<comment type="function">
    <text evidence="12">Part of the ATP-binding cassette (ABC) transport system ZnuABC involved in zinc import. Binds zinc with high affinity and specificity and delivers it to the membrane permease for translocation into the cytoplasm.</text>
</comment>
<keyword evidence="5" id="KW-0479">Metal-binding</keyword>
<name>A0AAE5LID8_9VIBR</name>
<protein>
    <recommendedName>
        <fullName evidence="3">High-affinity zinc uptake system protein ZnuA</fullName>
    </recommendedName>
</protein>
<dbReference type="GO" id="GO:0006829">
    <property type="term" value="P:zinc ion transport"/>
    <property type="evidence" value="ECO:0007669"/>
    <property type="project" value="UniProtKB-KW"/>
</dbReference>
<keyword evidence="9" id="KW-0864">Zinc transport</keyword>
<keyword evidence="8" id="KW-0862">Zinc</keyword>
<evidence type="ECO:0000256" key="7">
    <source>
        <dbReference type="ARBA" id="ARBA00022764"/>
    </source>
</evidence>
<dbReference type="NCBIfam" id="NF007091">
    <property type="entry name" value="PRK09545.1"/>
    <property type="match status" value="1"/>
</dbReference>
<feature type="chain" id="PRO_5042086205" description="High-affinity zinc uptake system protein ZnuA" evidence="13">
    <location>
        <begin position="21"/>
        <end position="295"/>
    </location>
</feature>
<dbReference type="FunFam" id="3.40.50.1980:FF:000006">
    <property type="entry name" value="Zinc ABC transporter substrate-binding protein ZnuA"/>
    <property type="match status" value="1"/>
</dbReference>
<dbReference type="AlphaFoldDB" id="A0AAE5LID8"/>
<dbReference type="PANTHER" id="PTHR42953">
    <property type="entry name" value="HIGH-AFFINITY ZINC UPTAKE SYSTEM PROTEIN ZNUA-RELATED"/>
    <property type="match status" value="1"/>
</dbReference>
<evidence type="ECO:0000256" key="9">
    <source>
        <dbReference type="ARBA" id="ARBA00022906"/>
    </source>
</evidence>
<dbReference type="GO" id="GO:0042597">
    <property type="term" value="C:periplasmic space"/>
    <property type="evidence" value="ECO:0007669"/>
    <property type="project" value="UniProtKB-SubCell"/>
</dbReference>
<sequence length="295" mass="32655">MKRFLTACAIVLASTSIAQASTVLTSIKPIQLITVELTKNISQPDVLLGSNTSPHDYALRPSDVKRLRNADLVVWYGNDLEPFLTKVLKDQDNVLTLSDINGLELREFAGGHHDHHDHDGHDHGSHDPHFWLGYKPTMQVAEAITQKLVELDATNKAGYVKNLEAFKQQLTEQKAAITKQLAPVADAGYYVFHDAYGYFEQDFPLNHLGYFTVSPERKPGAKTLISIRKTLAAEQARCVFSEPQFTPAVVESVTRGSNAKTGVLDPLGIDVEAVEGGYFKFKQNLADSFSNCLTR</sequence>
<keyword evidence="10" id="KW-0406">Ion transport</keyword>
<evidence type="ECO:0000256" key="13">
    <source>
        <dbReference type="SAM" id="SignalP"/>
    </source>
</evidence>
<dbReference type="Gene3D" id="3.40.50.1980">
    <property type="entry name" value="Nitrogenase molybdenum iron protein domain"/>
    <property type="match status" value="2"/>
</dbReference>
<dbReference type="InterPro" id="IPR035520">
    <property type="entry name" value="ZnuA"/>
</dbReference>
<dbReference type="InterPro" id="IPR050492">
    <property type="entry name" value="Bact_metal-bind_prot9"/>
</dbReference>
<dbReference type="Proteomes" id="UP000572722">
    <property type="component" value="Unassembled WGS sequence"/>
</dbReference>
<accession>A0AAE5LID8</accession>
<evidence type="ECO:0000256" key="10">
    <source>
        <dbReference type="ARBA" id="ARBA00023065"/>
    </source>
</evidence>
<evidence type="ECO:0000256" key="2">
    <source>
        <dbReference type="ARBA" id="ARBA00011028"/>
    </source>
</evidence>
<organism evidence="14 15">
    <name type="scientific">Vibrio tubiashii</name>
    <dbReference type="NCBI Taxonomy" id="29498"/>
    <lineage>
        <taxon>Bacteria</taxon>
        <taxon>Pseudomonadati</taxon>
        <taxon>Pseudomonadota</taxon>
        <taxon>Gammaproteobacteria</taxon>
        <taxon>Vibrionales</taxon>
        <taxon>Vibrionaceae</taxon>
        <taxon>Vibrio</taxon>
        <taxon>Vibrio oreintalis group</taxon>
    </lineage>
</organism>
<dbReference type="PANTHER" id="PTHR42953:SF3">
    <property type="entry name" value="HIGH-AFFINITY ZINC UPTAKE SYSTEM PROTEIN ZNUA"/>
    <property type="match status" value="1"/>
</dbReference>
<dbReference type="InterPro" id="IPR006127">
    <property type="entry name" value="ZnuA-like"/>
</dbReference>
<keyword evidence="4" id="KW-0813">Transport</keyword>
<keyword evidence="7" id="KW-0574">Periplasm</keyword>
<evidence type="ECO:0000256" key="6">
    <source>
        <dbReference type="ARBA" id="ARBA00022729"/>
    </source>
</evidence>
<evidence type="ECO:0000256" key="5">
    <source>
        <dbReference type="ARBA" id="ARBA00022723"/>
    </source>
</evidence>
<evidence type="ECO:0000256" key="8">
    <source>
        <dbReference type="ARBA" id="ARBA00022833"/>
    </source>
</evidence>
<dbReference type="Pfam" id="PF01297">
    <property type="entry name" value="ZnuA"/>
    <property type="match status" value="1"/>
</dbReference>
<dbReference type="EMBL" id="VTXO01000004">
    <property type="protein sequence ID" value="NOI81487.1"/>
    <property type="molecule type" value="Genomic_DNA"/>
</dbReference>
<feature type="signal peptide" evidence="13">
    <location>
        <begin position="1"/>
        <end position="20"/>
    </location>
</feature>
<comment type="caution">
    <text evidence="14">The sequence shown here is derived from an EMBL/GenBank/DDBJ whole genome shotgun (WGS) entry which is preliminary data.</text>
</comment>
<dbReference type="RefSeq" id="WP_171322489.1">
    <property type="nucleotide sequence ID" value="NZ_JBFOMF010000066.1"/>
</dbReference>
<comment type="subcellular location">
    <subcellularLocation>
        <location evidence="1">Periplasm</location>
    </subcellularLocation>
</comment>
<evidence type="ECO:0000256" key="1">
    <source>
        <dbReference type="ARBA" id="ARBA00004418"/>
    </source>
</evidence>
<dbReference type="SUPFAM" id="SSF53807">
    <property type="entry name" value="Helical backbone' metal receptor"/>
    <property type="match status" value="1"/>
</dbReference>
<evidence type="ECO:0000313" key="14">
    <source>
        <dbReference type="EMBL" id="NOI81487.1"/>
    </source>
</evidence>
<proteinExistence type="inferred from homology"/>
<evidence type="ECO:0000256" key="12">
    <source>
        <dbReference type="ARBA" id="ARBA00045516"/>
    </source>
</evidence>